<evidence type="ECO:0000256" key="1">
    <source>
        <dbReference type="SAM" id="MobiDB-lite"/>
    </source>
</evidence>
<keyword evidence="3" id="KW-1185">Reference proteome</keyword>
<dbReference type="EMBL" id="PVZF01000005">
    <property type="protein sequence ID" value="PRY15363.1"/>
    <property type="molecule type" value="Genomic_DNA"/>
</dbReference>
<sequence length="153" mass="15543">MQPTTAPSSVTTEPTGPQVADHTAEIAEYEKAAQAALPSRTDLVLASSDIVTGADTPAGWQVQNQRGSSLGQDVAVGNRQVEVVCVGRGEVNVSVTVQTGQRDEVSTIPVSTTCSAQGSTSQATFEVGTGDGGFDVDVVPAEGAVAVLGWVVT</sequence>
<organism evidence="2 3">
    <name type="scientific">Kineococcus rhizosphaerae</name>
    <dbReference type="NCBI Taxonomy" id="559628"/>
    <lineage>
        <taxon>Bacteria</taxon>
        <taxon>Bacillati</taxon>
        <taxon>Actinomycetota</taxon>
        <taxon>Actinomycetes</taxon>
        <taxon>Kineosporiales</taxon>
        <taxon>Kineosporiaceae</taxon>
        <taxon>Kineococcus</taxon>
    </lineage>
</organism>
<evidence type="ECO:0000313" key="2">
    <source>
        <dbReference type="EMBL" id="PRY15363.1"/>
    </source>
</evidence>
<feature type="region of interest" description="Disordered" evidence="1">
    <location>
        <begin position="1"/>
        <end position="21"/>
    </location>
</feature>
<proteinExistence type="predicted"/>
<accession>A0A2T0R4T0</accession>
<feature type="compositionally biased region" description="Polar residues" evidence="1">
    <location>
        <begin position="1"/>
        <end position="15"/>
    </location>
</feature>
<comment type="caution">
    <text evidence="2">The sequence shown here is derived from an EMBL/GenBank/DDBJ whole genome shotgun (WGS) entry which is preliminary data.</text>
</comment>
<dbReference type="Proteomes" id="UP000238083">
    <property type="component" value="Unassembled WGS sequence"/>
</dbReference>
<evidence type="ECO:0000313" key="3">
    <source>
        <dbReference type="Proteomes" id="UP000238083"/>
    </source>
</evidence>
<dbReference type="AlphaFoldDB" id="A0A2T0R4T0"/>
<gene>
    <name evidence="2" type="ORF">CLV37_105291</name>
</gene>
<reference evidence="2 3" key="1">
    <citation type="submission" date="2018-03" db="EMBL/GenBank/DDBJ databases">
        <title>Genomic Encyclopedia of Archaeal and Bacterial Type Strains, Phase II (KMG-II): from individual species to whole genera.</title>
        <authorList>
            <person name="Goeker M."/>
        </authorList>
    </citation>
    <scope>NUCLEOTIDE SEQUENCE [LARGE SCALE GENOMIC DNA]</scope>
    <source>
        <strain evidence="2 3">DSM 19711</strain>
    </source>
</reference>
<protein>
    <submittedName>
        <fullName evidence="2">Uncharacterized protein</fullName>
    </submittedName>
</protein>
<name>A0A2T0R4T0_9ACTN</name>